<dbReference type="PANTHER" id="PTHR37804:SF1">
    <property type="entry name" value="CDAA REGULATORY PROTEIN CDAR"/>
    <property type="match status" value="1"/>
</dbReference>
<protein>
    <submittedName>
        <fullName evidence="1">CdaA regulatory protein CdaR</fullName>
    </submittedName>
</protein>
<dbReference type="Gene3D" id="2.170.120.30">
    <property type="match status" value="1"/>
</dbReference>
<reference evidence="1" key="1">
    <citation type="submission" date="2019-08" db="EMBL/GenBank/DDBJ databases">
        <authorList>
            <person name="Kucharzyk K."/>
            <person name="Murdoch R.W."/>
            <person name="Higgins S."/>
            <person name="Loffler F."/>
        </authorList>
    </citation>
    <scope>NUCLEOTIDE SEQUENCE</scope>
</reference>
<name>A0A645C7W9_9ZZZZ</name>
<dbReference type="InterPro" id="IPR012505">
    <property type="entry name" value="YbbR"/>
</dbReference>
<proteinExistence type="predicted"/>
<accession>A0A645C7W9</accession>
<dbReference type="EMBL" id="VSSQ01025214">
    <property type="protein sequence ID" value="MPM73211.1"/>
    <property type="molecule type" value="Genomic_DNA"/>
</dbReference>
<sequence>MVQTVSPSSVKVQIDTLVTKTIPVTTSFTGELPNGYWADTDALTSTTRLDVTGAKTDISNITRAECVVDLNDKTSTIYSTFDVTMYDKDNNVVSSDILVGTLPSSTVRLPIYPMKSVPIDVLGSLVGTDDLAKNHEIVNAVATPATVRIVGEQSVLDAIDSILLTPIAVNGLNTTSTVESDLILPDGVRLLDSEKVSVLIEIQEMQMSQLFEQLEVQIVGTEKRANVTLDVSTVDLTVEGRYSLVSVLMRKDITVQVDVTGLAPGVYKLPLNVLVRDEAATVELTTTLSVTEVTVTITQQ</sequence>
<dbReference type="AlphaFoldDB" id="A0A645C7W9"/>
<comment type="caution">
    <text evidence="1">The sequence shown here is derived from an EMBL/GenBank/DDBJ whole genome shotgun (WGS) entry which is preliminary data.</text>
</comment>
<dbReference type="PANTHER" id="PTHR37804">
    <property type="entry name" value="CDAA REGULATORY PROTEIN CDAR"/>
    <property type="match status" value="1"/>
</dbReference>
<evidence type="ECO:0000313" key="1">
    <source>
        <dbReference type="EMBL" id="MPM73211.1"/>
    </source>
</evidence>
<dbReference type="InterPro" id="IPR053154">
    <property type="entry name" value="c-di-AMP_regulator"/>
</dbReference>
<organism evidence="1">
    <name type="scientific">bioreactor metagenome</name>
    <dbReference type="NCBI Taxonomy" id="1076179"/>
    <lineage>
        <taxon>unclassified sequences</taxon>
        <taxon>metagenomes</taxon>
        <taxon>ecological metagenomes</taxon>
    </lineage>
</organism>
<gene>
    <name evidence="1" type="primary">cdaR_8</name>
    <name evidence="1" type="ORF">SDC9_120187</name>
</gene>
<dbReference type="Pfam" id="PF07949">
    <property type="entry name" value="YbbR"/>
    <property type="match status" value="2"/>
</dbReference>
<dbReference type="Gene3D" id="2.170.120.40">
    <property type="entry name" value="YbbR-like domain"/>
    <property type="match status" value="2"/>
</dbReference>